<proteinExistence type="predicted"/>
<protein>
    <submittedName>
        <fullName evidence="2">Ribosome recycling factor</fullName>
    </submittedName>
</protein>
<evidence type="ECO:0000259" key="1">
    <source>
        <dbReference type="Pfam" id="PF01765"/>
    </source>
</evidence>
<dbReference type="Proteomes" id="UP001237869">
    <property type="component" value="Chromosome"/>
</dbReference>
<feature type="domain" description="Ribosome recycling factor" evidence="1">
    <location>
        <begin position="21"/>
        <end position="178"/>
    </location>
</feature>
<gene>
    <name evidence="2" type="ORF">MEJ65_00120</name>
</gene>
<dbReference type="RefSeq" id="WP_280956075.1">
    <property type="nucleotide sequence ID" value="NZ_CP092145.1"/>
</dbReference>
<evidence type="ECO:0000313" key="2">
    <source>
        <dbReference type="EMBL" id="WGS67271.1"/>
    </source>
</evidence>
<dbReference type="SUPFAM" id="SSF55194">
    <property type="entry name" value="Ribosome recycling factor, RRF"/>
    <property type="match status" value="1"/>
</dbReference>
<reference evidence="2" key="1">
    <citation type="submission" date="2022-02" db="EMBL/GenBank/DDBJ databases">
        <title>Long-read sequencing of the primary endosymbionts of Cacopsylla melanoneura.</title>
        <authorList>
            <person name="Dittmer J."/>
            <person name="Corretto E."/>
            <person name="Stauffer C."/>
            <person name="Schuler H."/>
        </authorList>
    </citation>
    <scope>NUCLEOTIDE SEQUENCE</scope>
    <source>
        <strain evidence="2">Cmel4</strain>
    </source>
</reference>
<accession>A0AAJ6FQ80</accession>
<organism evidence="2 3">
    <name type="scientific">Carsonella ruddii</name>
    <dbReference type="NCBI Taxonomy" id="114186"/>
    <lineage>
        <taxon>Bacteria</taxon>
        <taxon>Pseudomonadati</taxon>
        <taxon>Pseudomonadota</taxon>
        <taxon>Gammaproteobacteria</taxon>
        <taxon>Oceanospirillales</taxon>
        <taxon>Halomonadaceae</taxon>
        <taxon>Zymobacter group</taxon>
        <taxon>Candidatus Carsonella</taxon>
    </lineage>
</organism>
<sequence length="180" mass="22030">MLTFITNKILIFEKILKEFNDSFKNFNIKNLGLETLNNLKLKMEKKNIFLKDICIIKKIEEKIFSLHFHDLNQFKKIVKNNFFENFGFQITKKKLNLELKIPNLSLEFRNNILKILKEEYYYYKEIIENNRKKIFFEIKNNFKSKNDINYIEKNIDKEILNIKKKLKEIFEKKSFKILND</sequence>
<dbReference type="AlphaFoldDB" id="A0AAJ6FQ80"/>
<dbReference type="InterPro" id="IPR036191">
    <property type="entry name" value="RRF_sf"/>
</dbReference>
<evidence type="ECO:0000313" key="3">
    <source>
        <dbReference type="Proteomes" id="UP001237869"/>
    </source>
</evidence>
<dbReference type="InterPro" id="IPR023584">
    <property type="entry name" value="Ribosome_recyc_fac_dom"/>
</dbReference>
<dbReference type="Gene3D" id="1.10.132.20">
    <property type="entry name" value="Ribosome-recycling factor"/>
    <property type="match status" value="1"/>
</dbReference>
<dbReference type="EMBL" id="CP092148">
    <property type="protein sequence ID" value="WGS67271.1"/>
    <property type="molecule type" value="Genomic_DNA"/>
</dbReference>
<dbReference type="Pfam" id="PF01765">
    <property type="entry name" value="RRF"/>
    <property type="match status" value="1"/>
</dbReference>
<name>A0AAJ6FQ80_CARRU</name>
<dbReference type="Gene3D" id="3.30.1360.40">
    <property type="match status" value="1"/>
</dbReference>